<reference evidence="3 4" key="1">
    <citation type="submission" date="2024-04" db="EMBL/GenBank/DDBJ databases">
        <title>Tritrichomonas musculus Genome.</title>
        <authorList>
            <person name="Alves-Ferreira E."/>
            <person name="Grigg M."/>
            <person name="Lorenzi H."/>
            <person name="Galac M."/>
        </authorList>
    </citation>
    <scope>NUCLEOTIDE SEQUENCE [LARGE SCALE GENOMIC DNA]</scope>
    <source>
        <strain evidence="3 4">EAF2021</strain>
    </source>
</reference>
<name>A0ABR2K8V5_9EUKA</name>
<keyword evidence="2" id="KW-0812">Transmembrane</keyword>
<evidence type="ECO:0000313" key="4">
    <source>
        <dbReference type="Proteomes" id="UP001470230"/>
    </source>
</evidence>
<feature type="region of interest" description="Disordered" evidence="1">
    <location>
        <begin position="1687"/>
        <end position="1824"/>
    </location>
</feature>
<evidence type="ECO:0000256" key="1">
    <source>
        <dbReference type="SAM" id="MobiDB-lite"/>
    </source>
</evidence>
<gene>
    <name evidence="3" type="ORF">M9Y10_038595</name>
</gene>
<sequence>MNIKFNSDTIPRNLLSISQKSEKFRISNLTNKVKNIFNTTEKILELKQKIYCISDKSDKCKGYPVSDLTFINSTRDIVDQDCYIIIDTPIPQFYDPYSNSKVNITCLSGSDLTVNMYNLDNDQILTLNKDSIQVKNIFIEGRGSITIVTYYNFILNCATTTNNLNFTLKSRFPLNYDFSKISAPSNGKTATLSNKIKVSEFSVFHGDRSLLGLFEEGKFICDDEITRYDISSSNLKEYVFNNMSYHFKEGNHEIPVAWKKRSTFYGTPKTTFTFNDVHSFYDNTIDYFIRLSDYKSVTIKPSKQLYIQSFSDKPKHNFTIHVDHDFIMEGKKYDDPYHDRDEVEDRWCSITGRGTIKFISEDFMEDVKYFCRYNKNDIKFEYLSQSSQPRYYVCVGQTSQDRCRSEIKGVKFGTDAEFLWVRNIDSINRISYRKTAYITDYQYTTYYYSDVVLTANANLVIDSSSSITIKRNGINYFIAQDKKAKLTVLLEKGYSSRYSKLGFYMYYNADPTEIDFRVYFYYEHIQLFTYYREEYNKSAIPIEGRCMIYMREQYVPMINFFKYPSSIGFAINTNNDFHQICYANKVNECTELNDFVLAKNYDEFTEFDKNSSSADIHIFKSIFLQMDLNSYKGTQFKCRRDSITIGIKVPNDSLINFESSSIYVISDKKYNFYQESYFKISYAFDLKKAVTFDCSSSYYYYSYHKYDFTSSEESVYIMANPEVKKMKHISVSGDFYITSPVPQYLRPLFDDNVIINQSSNWTYLHYSGEGRELYESLPSTYYKDYFKSDDDLSRNIVLAVGPNDNISFPRQWRKEHNVIILQKNRNFLIDEPTNLTFCYDGMKINNLIKIVCSKSDIILPKQLTINAYFPYSYYYYKYMNNVELICSGKADSYLKTGNFDIHWSSSKKQATISGYNKENMLIVKCDSSGALNNLNKLLSYSSNYYEHSFIYDYICHSPNKTICNDYFDKYFHSEDAASFLKAVRMNPLTPAFICQDLSIPYTTGHSYTLYLSNKNIKMSLPPSPRKLNILEKNSLIFEYPDITTFEFMNQGTIDVRLDEDPLELDIKSDTNSTITFNLQSDIHMHAISDYNASFKISVIKNNHHLYTDDFDQLEPIFGDSIEYFSQYCAHDSTNYSIEHCTYQLNDTIENVFKEPLIARKIEIAPLTIPTNIDLFKITFSIEVNVMSDSLEFLNLSNVSSIQINKDQSVVNEYWKFKGDFTKMIIKMNQFSSFSIREEIEQPMTFELISNDSVIDLKDCVQQNKSFITFIKEGILNNEVILYGSREIYDNFIGSIKSHEGITFIRNGSKKYLCVCMSEESCNKCKEGIEGRIIDTDNIVSDPGEEVEIRIFSNFEISSEIFTNSHNVLIDPTIKLNLTNVEEINQNITEGLIADNLIFKDVTNLLIKPKGPSLNITVKKYEAGLIFKIELDTFLKFNVVNLEEEGIVPSRINVSGSGELNLNGYTSHRIRPESTAVKIIKGVYIICGTIEGNDVCSYNTEKDYKALGISDSFRNDFDVESKIILFLDSFTRDVVAPISYLRGQKVQIIHTNSRLLEEKNNCLRIVESEKLTIGETESELRGSVGEAFFDISDFDSIVIDVNDTFYINQEGNISSNESSREVRLEATSESVTINISDTVDIENQRLKIESSQNKTISVHIYANVTEENINSIKKFVTFNEDNVKLSIGEVPESSSEEETMSQTESPSEELPTESPSEELPTESPSEELPTESPSEELPTESPSEELPTESPSEELPTETEEVSSEEEIMSRTESPSEELPTESPSEELPTETEEVSSEEEIMSRTESPSEELPTESPSLEPSMSATAVEIEESSFQLKDVMNASKPRSKGLSVGVIVAIVVASVVVVAVIILSVIFVMKKKHFMINSIGNKINDESESGSVGI</sequence>
<feature type="compositionally biased region" description="Acidic residues" evidence="1">
    <location>
        <begin position="1705"/>
        <end position="1766"/>
    </location>
</feature>
<comment type="caution">
    <text evidence="3">The sequence shown here is derived from an EMBL/GenBank/DDBJ whole genome shotgun (WGS) entry which is preliminary data.</text>
</comment>
<keyword evidence="2" id="KW-0472">Membrane</keyword>
<keyword evidence="2" id="KW-1133">Transmembrane helix</keyword>
<proteinExistence type="predicted"/>
<evidence type="ECO:0000256" key="2">
    <source>
        <dbReference type="SAM" id="Phobius"/>
    </source>
</evidence>
<protein>
    <submittedName>
        <fullName evidence="3">Uncharacterized protein</fullName>
    </submittedName>
</protein>
<dbReference type="Proteomes" id="UP001470230">
    <property type="component" value="Unassembled WGS sequence"/>
</dbReference>
<feature type="compositionally biased region" description="Acidic residues" evidence="1">
    <location>
        <begin position="1774"/>
        <end position="1799"/>
    </location>
</feature>
<dbReference type="EMBL" id="JAPFFF010000006">
    <property type="protein sequence ID" value="KAK8887546.1"/>
    <property type="molecule type" value="Genomic_DNA"/>
</dbReference>
<accession>A0ABR2K8V5</accession>
<feature type="transmembrane region" description="Helical" evidence="2">
    <location>
        <begin position="1850"/>
        <end position="1876"/>
    </location>
</feature>
<evidence type="ECO:0000313" key="3">
    <source>
        <dbReference type="EMBL" id="KAK8887546.1"/>
    </source>
</evidence>
<keyword evidence="4" id="KW-1185">Reference proteome</keyword>
<organism evidence="3 4">
    <name type="scientific">Tritrichomonas musculus</name>
    <dbReference type="NCBI Taxonomy" id="1915356"/>
    <lineage>
        <taxon>Eukaryota</taxon>
        <taxon>Metamonada</taxon>
        <taxon>Parabasalia</taxon>
        <taxon>Tritrichomonadida</taxon>
        <taxon>Tritrichomonadidae</taxon>
        <taxon>Tritrichomonas</taxon>
    </lineage>
</organism>